<evidence type="ECO:0000256" key="10">
    <source>
        <dbReference type="ARBA" id="ARBA00035503"/>
    </source>
</evidence>
<dbReference type="NCBIfam" id="TIGR03625">
    <property type="entry name" value="L3_bact"/>
    <property type="match status" value="1"/>
</dbReference>
<accession>A0A3G2R0J1</accession>
<dbReference type="InterPro" id="IPR019926">
    <property type="entry name" value="Ribosomal_uL3_CS"/>
</dbReference>
<dbReference type="Gene3D" id="3.30.160.810">
    <property type="match status" value="1"/>
</dbReference>
<dbReference type="FunFam" id="2.40.30.10:FF:000065">
    <property type="entry name" value="50S ribosomal protein L3, chloroplastic"/>
    <property type="match status" value="1"/>
</dbReference>
<dbReference type="HAMAP" id="MF_01325_B">
    <property type="entry name" value="Ribosomal_uL3_B"/>
    <property type="match status" value="1"/>
</dbReference>
<comment type="function">
    <text evidence="1">One of the primary rRNA binding proteins, it binds directly near the 3'-end of the 23S rRNA, where it nucleates assembly of the 50S subunit.</text>
</comment>
<dbReference type="GO" id="GO:0009507">
    <property type="term" value="C:chloroplast"/>
    <property type="evidence" value="ECO:0007669"/>
    <property type="project" value="UniProtKB-SubCell"/>
</dbReference>
<organism evidence="13">
    <name type="scientific">Neotessella volvocina</name>
    <dbReference type="NCBI Taxonomy" id="52559"/>
    <lineage>
        <taxon>Eukaryota</taxon>
        <taxon>Sar</taxon>
        <taxon>Stramenopiles</taxon>
        <taxon>Ochrophyta</taxon>
        <taxon>Synurophyceae</taxon>
        <taxon>Synurales</taxon>
        <taxon>Neotessellaceae</taxon>
        <taxon>Neotessella</taxon>
    </lineage>
</organism>
<dbReference type="GO" id="GO:0022625">
    <property type="term" value="C:cytosolic large ribosomal subunit"/>
    <property type="evidence" value="ECO:0007669"/>
    <property type="project" value="TreeGrafter"/>
</dbReference>
<evidence type="ECO:0000256" key="6">
    <source>
        <dbReference type="ARBA" id="ARBA00022884"/>
    </source>
</evidence>
<comment type="subcellular location">
    <subcellularLocation>
        <location evidence="2">Plastid</location>
        <location evidence="2">Chloroplast</location>
    </subcellularLocation>
</comment>
<dbReference type="EMBL" id="MH795132">
    <property type="protein sequence ID" value="AYO28732.1"/>
    <property type="molecule type" value="Genomic_DNA"/>
</dbReference>
<evidence type="ECO:0000256" key="12">
    <source>
        <dbReference type="SAM" id="MobiDB-lite"/>
    </source>
</evidence>
<evidence type="ECO:0000256" key="9">
    <source>
        <dbReference type="ARBA" id="ARBA00035213"/>
    </source>
</evidence>
<dbReference type="GO" id="GO:0003735">
    <property type="term" value="F:structural constituent of ribosome"/>
    <property type="evidence" value="ECO:0007669"/>
    <property type="project" value="InterPro"/>
</dbReference>
<keyword evidence="5" id="KW-0699">rRNA-binding</keyword>
<dbReference type="Gene3D" id="2.40.30.10">
    <property type="entry name" value="Translation factors"/>
    <property type="match status" value="1"/>
</dbReference>
<dbReference type="PANTHER" id="PTHR11229">
    <property type="entry name" value="50S RIBOSOMAL PROTEIN L3"/>
    <property type="match status" value="1"/>
</dbReference>
<sequence>MTQIFDEKGNRIPVTIIKIGPCYITQIKSIENCGYNAIQLGYLEISKNSKKLTKPKLGHFNKVNLPPFRYLKEYKVLEPFNYKIGQQINTDLFEIGQHVNITGFTIGKGYTGNIKRNNFNRGAMSHGSKNHRLQGSLGAGTSPGRVFPGKKMSGQSGMEKKTVLGLEIMNIDKNENLIVLKGCIPGKSGNLVSINFKN</sequence>
<name>A0A3G2R0J1_9STRA</name>
<dbReference type="PANTHER" id="PTHR11229:SF16">
    <property type="entry name" value="LARGE RIBOSOMAL SUBUNIT PROTEIN UL3C"/>
    <property type="match status" value="1"/>
</dbReference>
<evidence type="ECO:0000256" key="11">
    <source>
        <dbReference type="RuleBase" id="RU003905"/>
    </source>
</evidence>
<keyword evidence="7 11" id="KW-0689">Ribosomal protein</keyword>
<dbReference type="InterPro" id="IPR009000">
    <property type="entry name" value="Transl_B-barrel_sf"/>
</dbReference>
<evidence type="ECO:0000256" key="2">
    <source>
        <dbReference type="ARBA" id="ARBA00004229"/>
    </source>
</evidence>
<keyword evidence="13" id="KW-0934">Plastid</keyword>
<evidence type="ECO:0000256" key="4">
    <source>
        <dbReference type="ARBA" id="ARBA00011838"/>
    </source>
</evidence>
<evidence type="ECO:0000256" key="8">
    <source>
        <dbReference type="ARBA" id="ARBA00023274"/>
    </source>
</evidence>
<evidence type="ECO:0000256" key="5">
    <source>
        <dbReference type="ARBA" id="ARBA00022730"/>
    </source>
</evidence>
<dbReference type="InterPro" id="IPR000597">
    <property type="entry name" value="Ribosomal_uL3"/>
</dbReference>
<protein>
    <recommendedName>
        <fullName evidence="9">Large ribosomal subunit protein uL3c</fullName>
    </recommendedName>
    <alternativeName>
        <fullName evidence="10">50S ribosomal protein L3, chloroplastic</fullName>
    </alternativeName>
</protein>
<reference evidence="13" key="1">
    <citation type="submission" date="2018-08" db="EMBL/GenBank/DDBJ databases">
        <title>Comparative Plastid Genomics of Synurophyceae: Evolutionary Evidence of Lateral Gene Transfer and Inverted Repeat Dynamics.</title>
        <authorList>
            <person name="Kim J.I."/>
            <person name="Shin H."/>
            <person name="Skaloud P."/>
            <person name="Jung J."/>
            <person name="Yoon H.S."/>
            <person name="Archibald J.M."/>
            <person name="Shin W."/>
        </authorList>
    </citation>
    <scope>NUCLEOTIDE SEQUENCE</scope>
    <source>
        <strain evidence="13">CCMP1781</strain>
    </source>
</reference>
<keyword evidence="6" id="KW-0694">RNA-binding</keyword>
<comment type="similarity">
    <text evidence="3 11">Belongs to the universal ribosomal protein uL3 family.</text>
</comment>
<evidence type="ECO:0000256" key="7">
    <source>
        <dbReference type="ARBA" id="ARBA00022980"/>
    </source>
</evidence>
<evidence type="ECO:0000256" key="1">
    <source>
        <dbReference type="ARBA" id="ARBA00002570"/>
    </source>
</evidence>
<dbReference type="GO" id="GO:0019843">
    <property type="term" value="F:rRNA binding"/>
    <property type="evidence" value="ECO:0007669"/>
    <property type="project" value="UniProtKB-KW"/>
</dbReference>
<dbReference type="InterPro" id="IPR019927">
    <property type="entry name" value="Ribosomal_uL3_bac/org-type"/>
</dbReference>
<dbReference type="Pfam" id="PF00297">
    <property type="entry name" value="Ribosomal_L3"/>
    <property type="match status" value="1"/>
</dbReference>
<feature type="region of interest" description="Disordered" evidence="12">
    <location>
        <begin position="125"/>
        <end position="156"/>
    </location>
</feature>
<evidence type="ECO:0000256" key="3">
    <source>
        <dbReference type="ARBA" id="ARBA00006540"/>
    </source>
</evidence>
<dbReference type="AlphaFoldDB" id="A0A3G2R0J1"/>
<dbReference type="PROSITE" id="PS00474">
    <property type="entry name" value="RIBOSOMAL_L3"/>
    <property type="match status" value="1"/>
</dbReference>
<comment type="subunit">
    <text evidence="4">Part of the 50S ribosomal subunit.</text>
</comment>
<geneLocation type="plastid" evidence="13"/>
<proteinExistence type="inferred from homology"/>
<dbReference type="SUPFAM" id="SSF50447">
    <property type="entry name" value="Translation proteins"/>
    <property type="match status" value="1"/>
</dbReference>
<dbReference type="GO" id="GO:0006412">
    <property type="term" value="P:translation"/>
    <property type="evidence" value="ECO:0007669"/>
    <property type="project" value="InterPro"/>
</dbReference>
<keyword evidence="8 11" id="KW-0687">Ribonucleoprotein</keyword>
<evidence type="ECO:0000313" key="13">
    <source>
        <dbReference type="EMBL" id="AYO28732.1"/>
    </source>
</evidence>
<gene>
    <name evidence="13" type="primary">rpl3</name>
</gene>
<dbReference type="FunFam" id="3.30.160.810:FF:000001">
    <property type="entry name" value="50S ribosomal protein L3"/>
    <property type="match status" value="1"/>
</dbReference>